<sequence>MAQRDFPRSKRRCCDGWKFFQLNLTSGFQKEVLIMSMKIPRLGFDFNSITHAR</sequence>
<evidence type="ECO:0000313" key="2">
    <source>
        <dbReference type="Proteomes" id="UP000002668"/>
    </source>
</evidence>
<organism evidence="1 2">
    <name type="scientific">Leptosphaeria maculans (strain JN3 / isolate v23.1.3 / race Av1-4-5-6-7-8)</name>
    <name type="common">Blackleg fungus</name>
    <name type="synonym">Phoma lingam</name>
    <dbReference type="NCBI Taxonomy" id="985895"/>
    <lineage>
        <taxon>Eukaryota</taxon>
        <taxon>Fungi</taxon>
        <taxon>Dikarya</taxon>
        <taxon>Ascomycota</taxon>
        <taxon>Pezizomycotina</taxon>
        <taxon>Dothideomycetes</taxon>
        <taxon>Pleosporomycetidae</taxon>
        <taxon>Pleosporales</taxon>
        <taxon>Pleosporineae</taxon>
        <taxon>Leptosphaeriaceae</taxon>
        <taxon>Plenodomus</taxon>
        <taxon>Plenodomus lingam/Leptosphaeria maculans species complex</taxon>
    </lineage>
</organism>
<dbReference type="InParanoid" id="E5ACE0"/>
<dbReference type="Proteomes" id="UP000002668">
    <property type="component" value="Genome"/>
</dbReference>
<dbReference type="HOGENOM" id="CLU_3069164_0_0_1"/>
<gene>
    <name evidence="1" type="ORF">LEMA_uP009290.1</name>
</gene>
<name>E5ACE0_LEPMJ</name>
<protein>
    <submittedName>
        <fullName evidence="1">Predicted protein</fullName>
    </submittedName>
</protein>
<dbReference type="AlphaFoldDB" id="E5ACE0"/>
<dbReference type="EMBL" id="FP929139">
    <property type="protein sequence ID" value="CBY02142.1"/>
    <property type="molecule type" value="Genomic_DNA"/>
</dbReference>
<proteinExistence type="predicted"/>
<accession>E5ACE0</accession>
<dbReference type="VEuPathDB" id="FungiDB:LEMA_uP009290.1"/>
<keyword evidence="2" id="KW-1185">Reference proteome</keyword>
<reference evidence="2" key="1">
    <citation type="journal article" date="2011" name="Nat. Commun.">
        <title>Effector diversification within compartments of the Leptosphaeria maculans genome affected by Repeat-Induced Point mutations.</title>
        <authorList>
            <person name="Rouxel T."/>
            <person name="Grandaubert J."/>
            <person name="Hane J.K."/>
            <person name="Hoede C."/>
            <person name="van de Wouw A.P."/>
            <person name="Couloux A."/>
            <person name="Dominguez V."/>
            <person name="Anthouard V."/>
            <person name="Bally P."/>
            <person name="Bourras S."/>
            <person name="Cozijnsen A.J."/>
            <person name="Ciuffetti L.M."/>
            <person name="Degrave A."/>
            <person name="Dilmaghani A."/>
            <person name="Duret L."/>
            <person name="Fudal I."/>
            <person name="Goodwin S.B."/>
            <person name="Gout L."/>
            <person name="Glaser N."/>
            <person name="Linglin J."/>
            <person name="Kema G.H.J."/>
            <person name="Lapalu N."/>
            <person name="Lawrence C.B."/>
            <person name="May K."/>
            <person name="Meyer M."/>
            <person name="Ollivier B."/>
            <person name="Poulain J."/>
            <person name="Schoch C.L."/>
            <person name="Simon A."/>
            <person name="Spatafora J.W."/>
            <person name="Stachowiak A."/>
            <person name="Turgeon B.G."/>
            <person name="Tyler B.M."/>
            <person name="Vincent D."/>
            <person name="Weissenbach J."/>
            <person name="Amselem J."/>
            <person name="Quesneville H."/>
            <person name="Oliver R.P."/>
            <person name="Wincker P."/>
            <person name="Balesdent M.-H."/>
            <person name="Howlett B.J."/>
        </authorList>
    </citation>
    <scope>NUCLEOTIDE SEQUENCE [LARGE SCALE GENOMIC DNA]</scope>
    <source>
        <strain evidence="2">JN3 / isolate v23.1.3 / race Av1-4-5-6-7-8</strain>
    </source>
</reference>
<evidence type="ECO:0000313" key="1">
    <source>
        <dbReference type="EMBL" id="CBY02142.1"/>
    </source>
</evidence>